<dbReference type="InterPro" id="IPR011030">
    <property type="entry name" value="Lipovitellin_superhlx_dom"/>
</dbReference>
<dbReference type="InterPro" id="IPR015819">
    <property type="entry name" value="Lipid_transp_b-sht_shell"/>
</dbReference>
<feature type="signal peptide" evidence="8">
    <location>
        <begin position="1"/>
        <end position="16"/>
    </location>
</feature>
<keyword evidence="4" id="KW-0256">Endoplasmic reticulum</keyword>
<dbReference type="GO" id="GO:0008289">
    <property type="term" value="F:lipid binding"/>
    <property type="evidence" value="ECO:0007669"/>
    <property type="project" value="InterPro"/>
</dbReference>
<evidence type="ECO:0000313" key="10">
    <source>
        <dbReference type="Proteomes" id="UP000808372"/>
    </source>
</evidence>
<organism evidence="10 11">
    <name type="scientific">Salvelinus namaycush</name>
    <name type="common">Lake trout</name>
    <name type="synonym">Salmo namaycush</name>
    <dbReference type="NCBI Taxonomy" id="8040"/>
    <lineage>
        <taxon>Eukaryota</taxon>
        <taxon>Metazoa</taxon>
        <taxon>Chordata</taxon>
        <taxon>Craniata</taxon>
        <taxon>Vertebrata</taxon>
        <taxon>Euteleostomi</taxon>
        <taxon>Actinopterygii</taxon>
        <taxon>Neopterygii</taxon>
        <taxon>Teleostei</taxon>
        <taxon>Protacanthopterygii</taxon>
        <taxon>Salmoniformes</taxon>
        <taxon>Salmonidae</taxon>
        <taxon>Salmoninae</taxon>
        <taxon>Salvelinus</taxon>
    </lineage>
</organism>
<evidence type="ECO:0000256" key="2">
    <source>
        <dbReference type="ARBA" id="ARBA00022448"/>
    </source>
</evidence>
<evidence type="ECO:0000256" key="8">
    <source>
        <dbReference type="SAM" id="SignalP"/>
    </source>
</evidence>
<accession>A0A8U0UL97</accession>
<evidence type="ECO:0000256" key="5">
    <source>
        <dbReference type="ARBA" id="ARBA00023055"/>
    </source>
</evidence>
<keyword evidence="2" id="KW-0813">Transport</keyword>
<dbReference type="KEGG" id="snh:120052757"/>
<dbReference type="GO" id="GO:0016323">
    <property type="term" value="C:basolateral plasma membrane"/>
    <property type="evidence" value="ECO:0007669"/>
    <property type="project" value="TreeGrafter"/>
</dbReference>
<dbReference type="Pfam" id="PF01347">
    <property type="entry name" value="Vitellogenin_N"/>
    <property type="match status" value="1"/>
</dbReference>
<proteinExistence type="predicted"/>
<dbReference type="FunFam" id="1.25.10.20:FF:000001">
    <property type="entry name" value="microsomal triglyceride transfer protein large subunit"/>
    <property type="match status" value="1"/>
</dbReference>
<dbReference type="GeneID" id="120052757"/>
<dbReference type="OrthoDB" id="5865932at2759"/>
<dbReference type="RefSeq" id="XP_038855781.1">
    <property type="nucleotide sequence ID" value="XM_038999853.1"/>
</dbReference>
<dbReference type="SUPFAM" id="SSF48431">
    <property type="entry name" value="Lipovitellin-phosvitin complex, superhelical domain"/>
    <property type="match status" value="1"/>
</dbReference>
<sequence length="887" mass="97426">MLALFVLLLCMTSSFSASNRGAGAAGPRLNNDRLYKFSYTTEVLVDRAKGSKDGSAGYRISSDVNVNLVWRDPSSKDDQLIQLVISNVKIKNVAPRSAKKNIFQGATTQSLLGEKKLAALERPFMVHLKNGKVSSFYCYKAEPASIKNLKRGVASLLQVQCRSGKVIENDVSGRCTVEYKAAQGQVTRTKALETCKTAETGFTTYIQVLGVSGESSSVTVFTLEDGFIKSAIAKETHILAVNARRTTAAKIVSRQSLTLVAIETGLFEAAGKNVASVVKSLDEKLFAVGVAAEKVKSQCKGCQSLFEHWQAVQKQFEPDSLSKAIAPRSFLALIQSIRKASKDEILQVLRRSSKTALPQVVDAVTSSQTPDSLDAMLQFLNFADPKGLVLQERFLYACGFASHPNERMLQALVDISKGKIGSKDIKESVVIIMGAIVHKLCQKGGCELPTVVEVKKMILEGSDSTQVESDIQMYLLALKNSLLPEAIPLFSKYAESEVGAYCTISLTALQRYDVALITDEVKQTVNRVYHQNRRVYEKNVRAAAADVVFSSNPSYMEVKNVLLSIGNLPKELNKYMLSKVKDILHFEMPASKILRQAMKDMISHNYDRFSKVGSSSAFSGFMARTADATTTYSLDILYSGSGVLRRSNMNIYGASNGALLHGLQVAIEAQGMESLIAAKPDEGEEDLESFAGMSALLFDVQLRPVTFFKGYSDLMSKMFSMSGEPMNVVKGLILLTDHSQVIQLQSGLKANAEFQGGLAIDISGGMEVSLWYRESKTSVNNKGAMVVTGNVTVDMDFVRTGMEVSFETEASLDFITTVQFSEYPFLVCMQMDKTTFPFSEFLTKYESLPSGKSYVSRRGHKQLLPGSEFPLHQENSNMCKRVFDSDW</sequence>
<dbReference type="SUPFAM" id="SSF56968">
    <property type="entry name" value="Lipovitellin-phosvitin complex, beta-sheet shell regions"/>
    <property type="match status" value="1"/>
</dbReference>
<dbReference type="InterPro" id="IPR045811">
    <property type="entry name" value="MTP_lip-bd"/>
</dbReference>
<evidence type="ECO:0000259" key="9">
    <source>
        <dbReference type="PROSITE" id="PS51211"/>
    </source>
</evidence>
<dbReference type="PANTHER" id="PTHR13024">
    <property type="entry name" value="MICROSOMAL TRIGLYCERIDE TRANSFER PROTEIN, LARGE SUBUNIT"/>
    <property type="match status" value="1"/>
</dbReference>
<protein>
    <submittedName>
        <fullName evidence="11">Microsomal triglyceride transfer protein-like</fullName>
    </submittedName>
</protein>
<dbReference type="GO" id="GO:0005794">
    <property type="term" value="C:Golgi apparatus"/>
    <property type="evidence" value="ECO:0007669"/>
    <property type="project" value="TreeGrafter"/>
</dbReference>
<dbReference type="InterPro" id="IPR015816">
    <property type="entry name" value="Vitellinogen_b-sht_N"/>
</dbReference>
<evidence type="ECO:0000256" key="1">
    <source>
        <dbReference type="ARBA" id="ARBA00004240"/>
    </source>
</evidence>
<comment type="subcellular location">
    <subcellularLocation>
        <location evidence="1">Endoplasmic reticulum</location>
    </subcellularLocation>
</comment>
<gene>
    <name evidence="11" type="primary">LOC120052757</name>
</gene>
<dbReference type="Gene3D" id="1.25.10.20">
    <property type="entry name" value="Vitellinogen, superhelical"/>
    <property type="match status" value="1"/>
</dbReference>
<comment type="caution">
    <text evidence="7">Lacks conserved residue(s) required for the propagation of feature annotation.</text>
</comment>
<keyword evidence="5" id="KW-0445">Lipid transport</keyword>
<dbReference type="GO" id="GO:0042157">
    <property type="term" value="P:lipoprotein metabolic process"/>
    <property type="evidence" value="ECO:0007669"/>
    <property type="project" value="TreeGrafter"/>
</dbReference>
<dbReference type="GO" id="GO:0005783">
    <property type="term" value="C:endoplasmic reticulum"/>
    <property type="evidence" value="ECO:0007669"/>
    <property type="project" value="UniProtKB-SubCell"/>
</dbReference>
<keyword evidence="3 8" id="KW-0732">Signal</keyword>
<dbReference type="GO" id="GO:0005548">
    <property type="term" value="F:phospholipid transporter activity"/>
    <property type="evidence" value="ECO:0007669"/>
    <property type="project" value="InterPro"/>
</dbReference>
<evidence type="ECO:0000256" key="6">
    <source>
        <dbReference type="ARBA" id="ARBA00023157"/>
    </source>
</evidence>
<dbReference type="PANTHER" id="PTHR13024:SF1">
    <property type="entry name" value="MICROSOMAL TRIGLYCERIDE TRANSFER PROTEIN LARGE SUBUNIT"/>
    <property type="match status" value="1"/>
</dbReference>
<dbReference type="AlphaFoldDB" id="A0A8U0UL97"/>
<dbReference type="PROSITE" id="PS51211">
    <property type="entry name" value="VITELLOGENIN"/>
    <property type="match status" value="1"/>
</dbReference>
<feature type="chain" id="PRO_5035714229" evidence="8">
    <location>
        <begin position="17"/>
        <end position="887"/>
    </location>
</feature>
<evidence type="ECO:0000313" key="11">
    <source>
        <dbReference type="RefSeq" id="XP_038855781.1"/>
    </source>
</evidence>
<evidence type="ECO:0000256" key="7">
    <source>
        <dbReference type="PROSITE-ProRule" id="PRU00557"/>
    </source>
</evidence>
<dbReference type="InterPro" id="IPR039988">
    <property type="entry name" value="MTTP"/>
</dbReference>
<dbReference type="Gene3D" id="2.30.230.10">
    <property type="entry name" value="Lipovitellin, beta-sheet shell regions, chain A"/>
    <property type="match status" value="1"/>
</dbReference>
<dbReference type="GO" id="GO:0120013">
    <property type="term" value="F:lipid transfer activity"/>
    <property type="evidence" value="ECO:0007669"/>
    <property type="project" value="UniProtKB-ARBA"/>
</dbReference>
<evidence type="ECO:0000256" key="3">
    <source>
        <dbReference type="ARBA" id="ARBA00022729"/>
    </source>
</evidence>
<dbReference type="SMART" id="SM00638">
    <property type="entry name" value="LPD_N"/>
    <property type="match status" value="1"/>
</dbReference>
<keyword evidence="6" id="KW-1015">Disulfide bond</keyword>
<keyword evidence="10" id="KW-1185">Reference proteome</keyword>
<dbReference type="GO" id="GO:0042632">
    <property type="term" value="P:cholesterol homeostasis"/>
    <property type="evidence" value="ECO:0007669"/>
    <property type="project" value="TreeGrafter"/>
</dbReference>
<dbReference type="Pfam" id="PF19444">
    <property type="entry name" value="MTP_lip_bd"/>
    <property type="match status" value="1"/>
</dbReference>
<dbReference type="Proteomes" id="UP000808372">
    <property type="component" value="Chromosome 8"/>
</dbReference>
<evidence type="ECO:0000256" key="4">
    <source>
        <dbReference type="ARBA" id="ARBA00022824"/>
    </source>
</evidence>
<feature type="domain" description="Vitellogenin" evidence="9">
    <location>
        <begin position="29"/>
        <end position="663"/>
    </location>
</feature>
<dbReference type="FunFam" id="2.30.230.10:FF:000001">
    <property type="entry name" value="Microsomal triglyceride transfer protein large subunit"/>
    <property type="match status" value="1"/>
</dbReference>
<dbReference type="InterPro" id="IPR001747">
    <property type="entry name" value="Vitellogenin_N"/>
</dbReference>
<name>A0A8U0UL97_SALNM</name>
<reference evidence="11" key="1">
    <citation type="submission" date="2025-08" db="UniProtKB">
        <authorList>
            <consortium name="RefSeq"/>
        </authorList>
    </citation>
    <scope>IDENTIFICATION</scope>
    <source>
        <tissue evidence="11">White muscle</tissue>
    </source>
</reference>